<evidence type="ECO:0000259" key="2">
    <source>
        <dbReference type="PROSITE" id="PS51782"/>
    </source>
</evidence>
<dbReference type="InterPro" id="IPR008258">
    <property type="entry name" value="Transglycosylase_SLT_dom_1"/>
</dbReference>
<dbReference type="InterPro" id="IPR018392">
    <property type="entry name" value="LysM"/>
</dbReference>
<feature type="compositionally biased region" description="Low complexity" evidence="1">
    <location>
        <begin position="57"/>
        <end position="66"/>
    </location>
</feature>
<feature type="region of interest" description="Disordered" evidence="1">
    <location>
        <begin position="28"/>
        <end position="76"/>
    </location>
</feature>
<dbReference type="InterPro" id="IPR023346">
    <property type="entry name" value="Lysozyme-like_dom_sf"/>
</dbReference>
<protein>
    <submittedName>
        <fullName evidence="3">Membrane-bound lytic murein transglycosylase D</fullName>
    </submittedName>
</protein>
<sequence length="597" mass="68120">MPLSFLRLVTSLLILLLAGCAGLAGLTETRDSDDAGNTDTTVNTNADTPLVTTVQPTSSTNTADTSTTKHRSRHLPYTPDTATPWWALVANQESDNSTDEPWTIEEARRDTGHDDTITPLAQLESQQENKDLWHRLRSGFQLGSQEHPLVRPYIEWYAKHQPYLDRVAERARPFLYDIVQEVEARGMPMEIALLPVVESAFQPFAYSSGRAAGIWQFIPSTGKHYGLKQNWWYDGRRDIPKATTAALDYLERLHKRFDGDWLLALASYNSGEGRVARAVKKNKKKGRPTDFWSLDLPKETQGYVPKLLAISAIVQHHKTHGVTLTSIPDEPYLEHVDVGSQIDLALAAELAELPIETMYKLNPAYNRWATDPKGPHTLLLPIHKAETFRTALAKVDKKNRVRWERHRIREGETLGHIARKFQTSVALLQEVNNIRDKWIRAGQSIIIPVATKNLKHYLSEDRRRVALQSTKRNGHKRQHTVKRGDTFWDISRKYNVKVSQLATWNGMSPKDTLKLGQQLVVWTKKPNRADRQFVSLPRSVTHQQVHYRVRKGDSLARIAQKFSVTIVKLRQWNSLKKGKYLQPGQRLTLYVDVTQQS</sequence>
<dbReference type="PANTHER" id="PTHR33734">
    <property type="entry name" value="LYSM DOMAIN-CONTAINING GPI-ANCHORED PROTEIN 2"/>
    <property type="match status" value="1"/>
</dbReference>
<dbReference type="GO" id="GO:0016020">
    <property type="term" value="C:membrane"/>
    <property type="evidence" value="ECO:0007669"/>
    <property type="project" value="InterPro"/>
</dbReference>
<organism evidence="3">
    <name type="scientific">hydrothermal vent metagenome</name>
    <dbReference type="NCBI Taxonomy" id="652676"/>
    <lineage>
        <taxon>unclassified sequences</taxon>
        <taxon>metagenomes</taxon>
        <taxon>ecological metagenomes</taxon>
    </lineage>
</organism>
<dbReference type="PANTHER" id="PTHR33734:SF22">
    <property type="entry name" value="MEMBRANE-BOUND LYTIC MUREIN TRANSGLYCOSYLASE D"/>
    <property type="match status" value="1"/>
</dbReference>
<dbReference type="Pfam" id="PF01464">
    <property type="entry name" value="SLT"/>
    <property type="match status" value="1"/>
</dbReference>
<dbReference type="Gene3D" id="3.10.350.10">
    <property type="entry name" value="LysM domain"/>
    <property type="match status" value="3"/>
</dbReference>
<dbReference type="PROSITE" id="PS00922">
    <property type="entry name" value="TRANSGLYCOSYLASE"/>
    <property type="match status" value="1"/>
</dbReference>
<dbReference type="Gene3D" id="1.10.530.10">
    <property type="match status" value="1"/>
</dbReference>
<dbReference type="PROSITE" id="PS51782">
    <property type="entry name" value="LYSM"/>
    <property type="match status" value="3"/>
</dbReference>
<dbReference type="InterPro" id="IPR036779">
    <property type="entry name" value="LysM_dom_sf"/>
</dbReference>
<dbReference type="AlphaFoldDB" id="A0A3B0ZZZ6"/>
<feature type="domain" description="LysM" evidence="2">
    <location>
        <begin position="477"/>
        <end position="521"/>
    </location>
</feature>
<accession>A0A3B0ZZZ6</accession>
<dbReference type="SMART" id="SM00257">
    <property type="entry name" value="LysM"/>
    <property type="match status" value="3"/>
</dbReference>
<proteinExistence type="predicted"/>
<dbReference type="CDD" id="cd16894">
    <property type="entry name" value="MltD-like"/>
    <property type="match status" value="1"/>
</dbReference>
<feature type="domain" description="LysM" evidence="2">
    <location>
        <begin position="404"/>
        <end position="447"/>
    </location>
</feature>
<reference evidence="3" key="1">
    <citation type="submission" date="2018-06" db="EMBL/GenBank/DDBJ databases">
        <authorList>
            <person name="Zhirakovskaya E."/>
        </authorList>
    </citation>
    <scope>NUCLEOTIDE SEQUENCE</scope>
</reference>
<dbReference type="CDD" id="cd00118">
    <property type="entry name" value="LysM"/>
    <property type="match status" value="3"/>
</dbReference>
<dbReference type="GO" id="GO:0000270">
    <property type="term" value="P:peptidoglycan metabolic process"/>
    <property type="evidence" value="ECO:0007669"/>
    <property type="project" value="InterPro"/>
</dbReference>
<dbReference type="GO" id="GO:0008932">
    <property type="term" value="F:lytic endotransglycosylase activity"/>
    <property type="evidence" value="ECO:0007669"/>
    <property type="project" value="TreeGrafter"/>
</dbReference>
<dbReference type="SUPFAM" id="SSF53955">
    <property type="entry name" value="Lysozyme-like"/>
    <property type="match status" value="1"/>
</dbReference>
<dbReference type="Pfam" id="PF01476">
    <property type="entry name" value="LysM"/>
    <property type="match status" value="3"/>
</dbReference>
<dbReference type="InterPro" id="IPR000189">
    <property type="entry name" value="Transglyc_AS"/>
</dbReference>
<evidence type="ECO:0000313" key="3">
    <source>
        <dbReference type="EMBL" id="VAW97361.1"/>
    </source>
</evidence>
<feature type="compositionally biased region" description="Low complexity" evidence="1">
    <location>
        <begin position="35"/>
        <end position="48"/>
    </location>
</feature>
<dbReference type="FunFam" id="1.10.530.10:FF:000004">
    <property type="entry name" value="Membrane-bound lytic murein transglycosylase D"/>
    <property type="match status" value="1"/>
</dbReference>
<dbReference type="SUPFAM" id="SSF54106">
    <property type="entry name" value="LysM domain"/>
    <property type="match status" value="3"/>
</dbReference>
<gene>
    <name evidence="3" type="ORF">MNBD_GAMMA19-997</name>
</gene>
<evidence type="ECO:0000256" key="1">
    <source>
        <dbReference type="SAM" id="MobiDB-lite"/>
    </source>
</evidence>
<dbReference type="PROSITE" id="PS51257">
    <property type="entry name" value="PROKAR_LIPOPROTEIN"/>
    <property type="match status" value="1"/>
</dbReference>
<feature type="domain" description="LysM" evidence="2">
    <location>
        <begin position="545"/>
        <end position="589"/>
    </location>
</feature>
<dbReference type="EMBL" id="UOFV01000111">
    <property type="protein sequence ID" value="VAW97361.1"/>
    <property type="molecule type" value="Genomic_DNA"/>
</dbReference>
<name>A0A3B0ZZZ6_9ZZZZ</name>